<dbReference type="Proteomes" id="UP001418796">
    <property type="component" value="Unassembled WGS sequence"/>
</dbReference>
<dbReference type="PROSITE" id="PS01296">
    <property type="entry name" value="RSMI"/>
    <property type="match status" value="1"/>
</dbReference>
<keyword evidence="4 6" id="KW-0808">Transferase</keyword>
<comment type="subcellular location">
    <subcellularLocation>
        <location evidence="6">Cytoplasm</location>
    </subcellularLocation>
</comment>
<keyword evidence="1 6" id="KW-0963">Cytoplasm</keyword>
<dbReference type="EC" id="2.1.1.198" evidence="6"/>
<dbReference type="Pfam" id="PF00590">
    <property type="entry name" value="TP_methylase"/>
    <property type="match status" value="1"/>
</dbReference>
<dbReference type="PIRSF" id="PIRSF005917">
    <property type="entry name" value="MTase_YraL"/>
    <property type="match status" value="1"/>
</dbReference>
<comment type="caution">
    <text evidence="8">The sequence shown here is derived from an EMBL/GenBank/DDBJ whole genome shotgun (WGS) entry which is preliminary data.</text>
</comment>
<evidence type="ECO:0000256" key="4">
    <source>
        <dbReference type="ARBA" id="ARBA00022679"/>
    </source>
</evidence>
<evidence type="ECO:0000313" key="9">
    <source>
        <dbReference type="Proteomes" id="UP001418796"/>
    </source>
</evidence>
<keyword evidence="2 6" id="KW-0698">rRNA processing</keyword>
<dbReference type="GO" id="GO:0032259">
    <property type="term" value="P:methylation"/>
    <property type="evidence" value="ECO:0007669"/>
    <property type="project" value="UniProtKB-KW"/>
</dbReference>
<dbReference type="Gene3D" id="3.40.1010.10">
    <property type="entry name" value="Cobalt-precorrin-4 Transmethylase, Domain 1"/>
    <property type="match status" value="1"/>
</dbReference>
<dbReference type="NCBIfam" id="TIGR00096">
    <property type="entry name" value="16S rRNA (cytidine(1402)-2'-O)-methyltransferase"/>
    <property type="match status" value="1"/>
</dbReference>
<dbReference type="HAMAP" id="MF_01877">
    <property type="entry name" value="16SrRNA_methyltr_I"/>
    <property type="match status" value="1"/>
</dbReference>
<evidence type="ECO:0000256" key="5">
    <source>
        <dbReference type="ARBA" id="ARBA00022691"/>
    </source>
</evidence>
<dbReference type="InterPro" id="IPR035996">
    <property type="entry name" value="4pyrrol_Methylase_sf"/>
</dbReference>
<comment type="similarity">
    <text evidence="6">Belongs to the methyltransferase superfamily. RsmI family.</text>
</comment>
<dbReference type="InterPro" id="IPR008189">
    <property type="entry name" value="rRNA_ssu_MeTfrase_I"/>
</dbReference>
<evidence type="ECO:0000313" key="8">
    <source>
        <dbReference type="EMBL" id="MEN0641612.1"/>
    </source>
</evidence>
<dbReference type="InterPro" id="IPR000878">
    <property type="entry name" value="4pyrrol_Mease"/>
</dbReference>
<comment type="catalytic activity">
    <reaction evidence="6">
        <text>cytidine(1402) in 16S rRNA + S-adenosyl-L-methionine = 2'-O-methylcytidine(1402) in 16S rRNA + S-adenosyl-L-homocysteine + H(+)</text>
        <dbReference type="Rhea" id="RHEA:42924"/>
        <dbReference type="Rhea" id="RHEA-COMP:10285"/>
        <dbReference type="Rhea" id="RHEA-COMP:10286"/>
        <dbReference type="ChEBI" id="CHEBI:15378"/>
        <dbReference type="ChEBI" id="CHEBI:57856"/>
        <dbReference type="ChEBI" id="CHEBI:59789"/>
        <dbReference type="ChEBI" id="CHEBI:74495"/>
        <dbReference type="ChEBI" id="CHEBI:82748"/>
        <dbReference type="EC" id="2.1.1.198"/>
    </reaction>
</comment>
<organism evidence="8 9">
    <name type="scientific">Alkalicoccobacillus gibsonii</name>
    <dbReference type="NCBI Taxonomy" id="79881"/>
    <lineage>
        <taxon>Bacteria</taxon>
        <taxon>Bacillati</taxon>
        <taxon>Bacillota</taxon>
        <taxon>Bacilli</taxon>
        <taxon>Bacillales</taxon>
        <taxon>Bacillaceae</taxon>
        <taxon>Alkalicoccobacillus</taxon>
    </lineage>
</organism>
<dbReference type="PANTHER" id="PTHR46111">
    <property type="entry name" value="RIBOSOMAL RNA SMALL SUBUNIT METHYLTRANSFERASE I"/>
    <property type="match status" value="1"/>
</dbReference>
<comment type="function">
    <text evidence="6">Catalyzes the 2'-O-methylation of the ribose of cytidine 1402 (C1402) in 16S rRNA.</text>
</comment>
<evidence type="ECO:0000256" key="2">
    <source>
        <dbReference type="ARBA" id="ARBA00022552"/>
    </source>
</evidence>
<protein>
    <recommendedName>
        <fullName evidence="6">Ribosomal RNA small subunit methyltransferase I</fullName>
        <ecNumber evidence="6">2.1.1.198</ecNumber>
    </recommendedName>
    <alternativeName>
        <fullName evidence="6">16S rRNA 2'-O-ribose C1402 methyltransferase</fullName>
    </alternativeName>
    <alternativeName>
        <fullName evidence="6">rRNA (cytidine-2'-O-)-methyltransferase RsmI</fullName>
    </alternativeName>
</protein>
<evidence type="ECO:0000256" key="1">
    <source>
        <dbReference type="ARBA" id="ARBA00022490"/>
    </source>
</evidence>
<dbReference type="RefSeq" id="WP_343128876.1">
    <property type="nucleotide sequence ID" value="NZ_JBCITK010000001.1"/>
</dbReference>
<evidence type="ECO:0000256" key="3">
    <source>
        <dbReference type="ARBA" id="ARBA00022603"/>
    </source>
</evidence>
<dbReference type="InterPro" id="IPR014776">
    <property type="entry name" value="4pyrrole_Mease_sub2"/>
</dbReference>
<dbReference type="SUPFAM" id="SSF53790">
    <property type="entry name" value="Tetrapyrrole methylase"/>
    <property type="match status" value="1"/>
</dbReference>
<gene>
    <name evidence="6 8" type="primary">rsmI</name>
    <name evidence="8" type="ORF">MKY91_00255</name>
</gene>
<accession>A0ABU9VD91</accession>
<reference evidence="8 9" key="1">
    <citation type="submission" date="2024-03" db="EMBL/GenBank/DDBJ databases">
        <title>Bacilli Hybrid Assemblies.</title>
        <authorList>
            <person name="Kovac J."/>
        </authorList>
    </citation>
    <scope>NUCLEOTIDE SEQUENCE [LARGE SCALE GENOMIC DNA]</scope>
    <source>
        <strain evidence="8 9">FSL R7-0666</strain>
    </source>
</reference>
<dbReference type="Gene3D" id="3.30.950.10">
    <property type="entry name" value="Methyltransferase, Cobalt-precorrin-4 Transmethylase, Domain 2"/>
    <property type="match status" value="1"/>
</dbReference>
<keyword evidence="5 6" id="KW-0949">S-adenosyl-L-methionine</keyword>
<keyword evidence="3 6" id="KW-0489">Methyltransferase</keyword>
<evidence type="ECO:0000259" key="7">
    <source>
        <dbReference type="Pfam" id="PF00590"/>
    </source>
</evidence>
<proteinExistence type="inferred from homology"/>
<name>A0ABU9VD91_9BACI</name>
<dbReference type="EMBL" id="JBCITK010000001">
    <property type="protein sequence ID" value="MEN0641612.1"/>
    <property type="molecule type" value="Genomic_DNA"/>
</dbReference>
<evidence type="ECO:0000256" key="6">
    <source>
        <dbReference type="HAMAP-Rule" id="MF_01877"/>
    </source>
</evidence>
<feature type="domain" description="Tetrapyrrole methylase" evidence="7">
    <location>
        <begin position="16"/>
        <end position="214"/>
    </location>
</feature>
<dbReference type="CDD" id="cd11648">
    <property type="entry name" value="RsmI"/>
    <property type="match status" value="1"/>
</dbReference>
<sequence length="290" mass="32558">MKQQMSYHEDSNKGVLYLVPTPIGNLEDMTFRAVRTLKEVDLIAAEDTRQTRKLCSHFDIHTPLTRYDEHTKGKVGSQLIDQIKEGKSIALVSDAGMPAISDPGQDIVGLAISEEIAVIVLPGANAALTALVASGLSTNEFYYHGFLPRQKKARATELDKLKTIQASLIFYESPHRLKEALQAMKEVLGNREISIGRELTKKFEEYQRGTLEEALDWVETGTVKGEFVIVVEGTTEEVIEEKWWTELGVNQHVEHYLSLGLSSKDAIKSVAKEREVPKRDVYQSFHQDSE</sequence>
<dbReference type="GO" id="GO:0008168">
    <property type="term" value="F:methyltransferase activity"/>
    <property type="evidence" value="ECO:0007669"/>
    <property type="project" value="UniProtKB-KW"/>
</dbReference>
<keyword evidence="9" id="KW-1185">Reference proteome</keyword>
<dbReference type="InterPro" id="IPR018063">
    <property type="entry name" value="SAM_MeTrfase_RsmI_CS"/>
</dbReference>
<dbReference type="PANTHER" id="PTHR46111:SF1">
    <property type="entry name" value="RIBOSOMAL RNA SMALL SUBUNIT METHYLTRANSFERASE I"/>
    <property type="match status" value="1"/>
</dbReference>
<dbReference type="InterPro" id="IPR014777">
    <property type="entry name" value="4pyrrole_Mease_sub1"/>
</dbReference>